<proteinExistence type="predicted"/>
<sequence>MYANENSEIITLFTYRYLLDEPQPPHDFKQDIEDLRIFPERLEVSHLDEWRSYIRRYINRNKLSDKELETLTERLNIPEVSEEYQYLKSIVITALKINDSPDVKVINTPLKDYLNKLINM</sequence>
<protein>
    <submittedName>
        <fullName evidence="1">Uncharacterized protein</fullName>
    </submittedName>
</protein>
<dbReference type="RefSeq" id="WP_123327358.1">
    <property type="nucleotide sequence ID" value="NZ_JBHRSX010000096.1"/>
</dbReference>
<dbReference type="Proteomes" id="UP001595477">
    <property type="component" value="Unassembled WGS sequence"/>
</dbReference>
<evidence type="ECO:0000313" key="1">
    <source>
        <dbReference type="EMBL" id="MFC3203602.1"/>
    </source>
</evidence>
<reference evidence="2" key="1">
    <citation type="journal article" date="2019" name="Int. J. Syst. Evol. Microbiol.">
        <title>The Global Catalogue of Microorganisms (GCM) 10K type strain sequencing project: providing services to taxonomists for standard genome sequencing and annotation.</title>
        <authorList>
            <consortium name="The Broad Institute Genomics Platform"/>
            <consortium name="The Broad Institute Genome Sequencing Center for Infectious Disease"/>
            <person name="Wu L."/>
            <person name="Ma J."/>
        </authorList>
    </citation>
    <scope>NUCLEOTIDE SEQUENCE [LARGE SCALE GENOMIC DNA]</scope>
    <source>
        <strain evidence="2">KCTC 52449</strain>
    </source>
</reference>
<evidence type="ECO:0000313" key="2">
    <source>
        <dbReference type="Proteomes" id="UP001595477"/>
    </source>
</evidence>
<keyword evidence="2" id="KW-1185">Reference proteome</keyword>
<dbReference type="EMBL" id="JBHRSX010000096">
    <property type="protein sequence ID" value="MFC3203602.1"/>
    <property type="molecule type" value="Genomic_DNA"/>
</dbReference>
<name>A0ABV7K2E0_9ALTE</name>
<accession>A0ABV7K2E0</accession>
<gene>
    <name evidence="1" type="ORF">ACFOEW_17490</name>
</gene>
<comment type="caution">
    <text evidence="1">The sequence shown here is derived from an EMBL/GenBank/DDBJ whole genome shotgun (WGS) entry which is preliminary data.</text>
</comment>
<organism evidence="1 2">
    <name type="scientific">Alteromonas oceani</name>
    <dbReference type="NCBI Taxonomy" id="2071609"/>
    <lineage>
        <taxon>Bacteria</taxon>
        <taxon>Pseudomonadati</taxon>
        <taxon>Pseudomonadota</taxon>
        <taxon>Gammaproteobacteria</taxon>
        <taxon>Alteromonadales</taxon>
        <taxon>Alteromonadaceae</taxon>
        <taxon>Alteromonas/Salinimonas group</taxon>
        <taxon>Alteromonas</taxon>
    </lineage>
</organism>